<reference evidence="4" key="2">
    <citation type="submission" date="2016-03" db="EMBL/GenBank/DDBJ databases">
        <authorList>
            <person name="Ploux O."/>
        </authorList>
    </citation>
    <scope>NUCLEOTIDE SEQUENCE [LARGE SCALE GENOMIC DNA]</scope>
    <source>
        <strain evidence="4">PP9</strain>
    </source>
</reference>
<sequence>MLKQLRKDKNLTQQELAEEIGISSIYVRKIEKGAVKPGRETLILYENYFGISMRELFPDIFFIINDKKCINEQRAI</sequence>
<dbReference type="GO" id="GO:0003677">
    <property type="term" value="F:DNA binding"/>
    <property type="evidence" value="ECO:0007669"/>
    <property type="project" value="UniProtKB-KW"/>
</dbReference>
<dbReference type="InterPro" id="IPR010982">
    <property type="entry name" value="Lambda_DNA-bd_dom_sf"/>
</dbReference>
<keyword evidence="4" id="KW-1185">Reference proteome</keyword>
<dbReference type="PANTHER" id="PTHR46558:SF11">
    <property type="entry name" value="HTH-TYPE TRANSCRIPTIONAL REGULATOR XRE"/>
    <property type="match status" value="1"/>
</dbReference>
<evidence type="ECO:0000313" key="3">
    <source>
        <dbReference type="EMBL" id="AMX01124.1"/>
    </source>
</evidence>
<dbReference type="STRING" id="241244.ATY39_14100"/>
<dbReference type="PANTHER" id="PTHR46558">
    <property type="entry name" value="TRACRIPTIONAL REGULATORY PROTEIN-RELATED-RELATED"/>
    <property type="match status" value="1"/>
</dbReference>
<organism evidence="3 4">
    <name type="scientific">Rummeliibacillus stabekisii</name>
    <dbReference type="NCBI Taxonomy" id="241244"/>
    <lineage>
        <taxon>Bacteria</taxon>
        <taxon>Bacillati</taxon>
        <taxon>Bacillota</taxon>
        <taxon>Bacilli</taxon>
        <taxon>Bacillales</taxon>
        <taxon>Caryophanaceae</taxon>
        <taxon>Rummeliibacillus</taxon>
    </lineage>
</organism>
<reference evidence="3 4" key="1">
    <citation type="journal article" date="2016" name="Genome Announc.">
        <title>Whole-Genome Sequence of Rummeliibacillus stabekisii Strain PP9 Isolated from Antarctic Soil.</title>
        <authorList>
            <person name="da Mota F.F."/>
            <person name="Vollu R.E."/>
            <person name="Jurelevicius D."/>
            <person name="Seldin L."/>
        </authorList>
    </citation>
    <scope>NUCLEOTIDE SEQUENCE [LARGE SCALE GENOMIC DNA]</scope>
    <source>
        <strain evidence="3 4">PP9</strain>
    </source>
</reference>
<dbReference type="OrthoDB" id="6386941at2"/>
<gene>
    <name evidence="3" type="ORF">ATY39_14100</name>
</gene>
<feature type="domain" description="HTH cro/C1-type" evidence="2">
    <location>
        <begin position="2"/>
        <end position="56"/>
    </location>
</feature>
<dbReference type="InterPro" id="IPR001387">
    <property type="entry name" value="Cro/C1-type_HTH"/>
</dbReference>
<dbReference type="Pfam" id="PF01381">
    <property type="entry name" value="HTH_3"/>
    <property type="match status" value="1"/>
</dbReference>
<dbReference type="PROSITE" id="PS50943">
    <property type="entry name" value="HTH_CROC1"/>
    <property type="match status" value="1"/>
</dbReference>
<dbReference type="AlphaFoldDB" id="A0A143HHB5"/>
<dbReference type="Gene3D" id="1.10.260.40">
    <property type="entry name" value="lambda repressor-like DNA-binding domains"/>
    <property type="match status" value="1"/>
</dbReference>
<dbReference type="SMART" id="SM00530">
    <property type="entry name" value="HTH_XRE"/>
    <property type="match status" value="1"/>
</dbReference>
<name>A0A143HHB5_9BACL</name>
<dbReference type="SUPFAM" id="SSF47413">
    <property type="entry name" value="lambda repressor-like DNA-binding domains"/>
    <property type="match status" value="1"/>
</dbReference>
<accession>A0A143HHB5</accession>
<dbReference type="Proteomes" id="UP000076021">
    <property type="component" value="Chromosome"/>
</dbReference>
<evidence type="ECO:0000256" key="1">
    <source>
        <dbReference type="ARBA" id="ARBA00023125"/>
    </source>
</evidence>
<dbReference type="CDD" id="cd00093">
    <property type="entry name" value="HTH_XRE"/>
    <property type="match status" value="1"/>
</dbReference>
<dbReference type="KEGG" id="rst:ATY39_14100"/>
<evidence type="ECO:0000313" key="4">
    <source>
        <dbReference type="Proteomes" id="UP000076021"/>
    </source>
</evidence>
<protein>
    <recommendedName>
        <fullName evidence="2">HTH cro/C1-type domain-containing protein</fullName>
    </recommendedName>
</protein>
<dbReference type="EMBL" id="CP014806">
    <property type="protein sequence ID" value="AMX01124.1"/>
    <property type="molecule type" value="Genomic_DNA"/>
</dbReference>
<keyword evidence="1" id="KW-0238">DNA-binding</keyword>
<proteinExistence type="predicted"/>
<evidence type="ECO:0000259" key="2">
    <source>
        <dbReference type="PROSITE" id="PS50943"/>
    </source>
</evidence>